<evidence type="ECO:0000313" key="6">
    <source>
        <dbReference type="Proteomes" id="UP001147700"/>
    </source>
</evidence>
<evidence type="ECO:0000256" key="1">
    <source>
        <dbReference type="ARBA" id="ARBA00023015"/>
    </source>
</evidence>
<dbReference type="PANTHER" id="PTHR44688">
    <property type="entry name" value="DNA-BINDING TRANSCRIPTIONAL ACTIVATOR DEVR_DOSR"/>
    <property type="match status" value="1"/>
</dbReference>
<keyword evidence="6" id="KW-1185">Reference proteome</keyword>
<dbReference type="EMBL" id="JAPCID010000064">
    <property type="protein sequence ID" value="MDA0141735.1"/>
    <property type="molecule type" value="Genomic_DNA"/>
</dbReference>
<dbReference type="InterPro" id="IPR036388">
    <property type="entry name" value="WH-like_DNA-bd_sf"/>
</dbReference>
<reference evidence="5" key="1">
    <citation type="submission" date="2022-10" db="EMBL/GenBank/DDBJ databases">
        <title>The WGS of Solirubrobacter sp. CPCC 204708.</title>
        <authorList>
            <person name="Jiang Z."/>
        </authorList>
    </citation>
    <scope>NUCLEOTIDE SEQUENCE</scope>
    <source>
        <strain evidence="5">CPCC 204708</strain>
    </source>
</reference>
<evidence type="ECO:0000256" key="2">
    <source>
        <dbReference type="ARBA" id="ARBA00023125"/>
    </source>
</evidence>
<dbReference type="Pfam" id="PF00196">
    <property type="entry name" value="GerE"/>
    <property type="match status" value="1"/>
</dbReference>
<dbReference type="Pfam" id="PF13191">
    <property type="entry name" value="AAA_16"/>
    <property type="match status" value="1"/>
</dbReference>
<keyword evidence="3" id="KW-0804">Transcription</keyword>
<dbReference type="SUPFAM" id="SSF52540">
    <property type="entry name" value="P-loop containing nucleoside triphosphate hydrolases"/>
    <property type="match status" value="1"/>
</dbReference>
<evidence type="ECO:0000313" key="5">
    <source>
        <dbReference type="EMBL" id="MDA0141735.1"/>
    </source>
</evidence>
<sequence>MTDTQMPPSGLLGRQQECGALDRLVSAVRAGQSRVLVVRGDAGVGKTALLEYLAGAATGFQLHRAAGIESEMELPFAGLHALCAPLLGRLRRLPEPQRAALSTAFGLDAGPPPDRFMVGLAVLSLLADAAEEEPLVCIVDDAQWLDRISAQTLAFVARRLLAERVGLVFGLREDGDDHELGGLPELRVEGIGAVEARVLLDSAIPGPLDERVRDRILAEASGNPLALLELPRGLSPTAVAGGFGLPGAMPLTSRIEQGFVRQLEPLPGETRRLLLLAAAEPVGDVTLLRRAAQLLGLEPERAAPAEAAGLIDIGASVRFRHPLVRTAAYRAASVPDRRDVHGALADATDPRLDPDRRAWHRAHAAARPDEAVADELERSAGRAQKRGGIAAAAAFLQRAAELTPDPVRRGARALAAAQAQFESAAPEAALELLAVAEASPLDPLQRARVARLRAEIAFAARRGRDAPPLLLAAARELEALDLALARETYLEALGAAVFAGRMYADAGVRTAAEAARSAPAVATPRALDLVLDGMAERFTEGHAAGVPPLRAALRVFSDEPLDDHQAVMRWLLLCPVLQSMVVFELWDDAAFGTLATRAVRLAREAGALTMLPVTLTYLAGVRLFAGEFGAAATLLQEADAITAATGNVGLVYGRLLLGAWRGVESEARRLIDAGLESATARGEGRVLALVGHATAVLHNGLGRYDAAADAALSATEDDDQGYAAHALVELVEAGVRSGRAELAASALPRLEARARAAGTDWALGMLARSHALVTDDDARYREAIDRLERTRMRVELARARLVYGEWLRRTERRAAAREQLREAHAAFSRFGAQAFAERARRELQAAGETVARQAAATREVLTSQEAQIARRAADGQTNPEIGAQLFISPRTVEYHLRKVFTKLGISSRKELRAALATGVPGGDD</sequence>
<dbReference type="PRINTS" id="PR00038">
    <property type="entry name" value="HTHLUXR"/>
</dbReference>
<gene>
    <name evidence="5" type="ORF">OJ962_29860</name>
</gene>
<dbReference type="PROSITE" id="PS50043">
    <property type="entry name" value="HTH_LUXR_2"/>
    <property type="match status" value="1"/>
</dbReference>
<dbReference type="Gene3D" id="1.10.10.10">
    <property type="entry name" value="Winged helix-like DNA-binding domain superfamily/Winged helix DNA-binding domain"/>
    <property type="match status" value="1"/>
</dbReference>
<dbReference type="SMART" id="SM00421">
    <property type="entry name" value="HTH_LUXR"/>
    <property type="match status" value="1"/>
</dbReference>
<feature type="domain" description="HTH luxR-type" evidence="4">
    <location>
        <begin position="854"/>
        <end position="918"/>
    </location>
</feature>
<accession>A0ABT4RT29</accession>
<dbReference type="Proteomes" id="UP001147700">
    <property type="component" value="Unassembled WGS sequence"/>
</dbReference>
<proteinExistence type="predicted"/>
<dbReference type="PANTHER" id="PTHR44688:SF16">
    <property type="entry name" value="DNA-BINDING TRANSCRIPTIONAL ACTIVATOR DEVR_DOSR"/>
    <property type="match status" value="1"/>
</dbReference>
<dbReference type="CDD" id="cd06170">
    <property type="entry name" value="LuxR_C_like"/>
    <property type="match status" value="1"/>
</dbReference>
<protein>
    <submittedName>
        <fullName evidence="5">AAA family ATPase</fullName>
    </submittedName>
</protein>
<dbReference type="Gene3D" id="3.40.50.300">
    <property type="entry name" value="P-loop containing nucleotide triphosphate hydrolases"/>
    <property type="match status" value="1"/>
</dbReference>
<dbReference type="RefSeq" id="WP_202953257.1">
    <property type="nucleotide sequence ID" value="NZ_JAPCID010000064.1"/>
</dbReference>
<dbReference type="InterPro" id="IPR027417">
    <property type="entry name" value="P-loop_NTPase"/>
</dbReference>
<keyword evidence="2" id="KW-0238">DNA-binding</keyword>
<dbReference type="InterPro" id="IPR000792">
    <property type="entry name" value="Tscrpt_reg_LuxR_C"/>
</dbReference>
<dbReference type="InterPro" id="IPR016032">
    <property type="entry name" value="Sig_transdc_resp-reg_C-effctor"/>
</dbReference>
<dbReference type="InterPro" id="IPR041664">
    <property type="entry name" value="AAA_16"/>
</dbReference>
<name>A0ABT4RT29_9ACTN</name>
<comment type="caution">
    <text evidence="5">The sequence shown here is derived from an EMBL/GenBank/DDBJ whole genome shotgun (WGS) entry which is preliminary data.</text>
</comment>
<dbReference type="SUPFAM" id="SSF46894">
    <property type="entry name" value="C-terminal effector domain of the bipartite response regulators"/>
    <property type="match status" value="1"/>
</dbReference>
<evidence type="ECO:0000256" key="3">
    <source>
        <dbReference type="ARBA" id="ARBA00023163"/>
    </source>
</evidence>
<evidence type="ECO:0000259" key="4">
    <source>
        <dbReference type="PROSITE" id="PS50043"/>
    </source>
</evidence>
<organism evidence="5 6">
    <name type="scientific">Solirubrobacter deserti</name>
    <dbReference type="NCBI Taxonomy" id="2282478"/>
    <lineage>
        <taxon>Bacteria</taxon>
        <taxon>Bacillati</taxon>
        <taxon>Actinomycetota</taxon>
        <taxon>Thermoleophilia</taxon>
        <taxon>Solirubrobacterales</taxon>
        <taxon>Solirubrobacteraceae</taxon>
        <taxon>Solirubrobacter</taxon>
    </lineage>
</organism>
<keyword evidence="1" id="KW-0805">Transcription regulation</keyword>